<gene>
    <name evidence="3" type="ORF">ATH84_10615</name>
</gene>
<organism evidence="3 4">
    <name type="scientific">Paracoccus versutus</name>
    <name type="common">Thiobacillus versutus</name>
    <dbReference type="NCBI Taxonomy" id="34007"/>
    <lineage>
        <taxon>Bacteria</taxon>
        <taxon>Pseudomonadati</taxon>
        <taxon>Pseudomonadota</taxon>
        <taxon>Alphaproteobacteria</taxon>
        <taxon>Rhodobacterales</taxon>
        <taxon>Paracoccaceae</taxon>
        <taxon>Paracoccus</taxon>
    </lineage>
</organism>
<accession>A0AAQ0HDZ8</accession>
<evidence type="ECO:0000256" key="1">
    <source>
        <dbReference type="SAM" id="MobiDB-lite"/>
    </source>
</evidence>
<feature type="chain" id="PRO_5042927714" description="Nickel/cobalt transporter regulator" evidence="2">
    <location>
        <begin position="24"/>
        <end position="158"/>
    </location>
</feature>
<dbReference type="RefSeq" id="WP_147307341.1">
    <property type="nucleotide sequence ID" value="NZ_CP035286.1"/>
</dbReference>
<protein>
    <recommendedName>
        <fullName evidence="5">Nickel/cobalt transporter regulator</fullName>
    </recommendedName>
</protein>
<comment type="caution">
    <text evidence="3">The sequence shown here is derived from an EMBL/GenBank/DDBJ whole genome shotgun (WGS) entry which is preliminary data.</text>
</comment>
<dbReference type="AlphaFoldDB" id="A0AAQ0HDZ8"/>
<sequence>MRRFLMMTAIAVTAIGSSQMAMAETRPDGPPPECRQDDRKCPAPPAKDARKKGEEPRGERREPPPQEARRDGHKPPQAPDHRLGKARDAKGKPPVDSRNALRVGDSGRDGRAFQRAGNSRYAPAPRGQEYRVVRDQLVLVDQKTKRIVSILGPIQAQR</sequence>
<feature type="compositionally biased region" description="Basic and acidic residues" evidence="1">
    <location>
        <begin position="34"/>
        <end position="95"/>
    </location>
</feature>
<feature type="signal peptide" evidence="2">
    <location>
        <begin position="1"/>
        <end position="23"/>
    </location>
</feature>
<dbReference type="EMBL" id="QUMX01000061">
    <property type="protein sequence ID" value="REG28998.1"/>
    <property type="molecule type" value="Genomic_DNA"/>
</dbReference>
<dbReference type="Proteomes" id="UP000256794">
    <property type="component" value="Unassembled WGS sequence"/>
</dbReference>
<keyword evidence="4" id="KW-1185">Reference proteome</keyword>
<feature type="region of interest" description="Disordered" evidence="1">
    <location>
        <begin position="17"/>
        <end position="127"/>
    </location>
</feature>
<proteinExistence type="predicted"/>
<evidence type="ECO:0000313" key="3">
    <source>
        <dbReference type="EMBL" id="REG28998.1"/>
    </source>
</evidence>
<name>A0AAQ0HDZ8_PARVE</name>
<keyword evidence="2" id="KW-0732">Signal</keyword>
<evidence type="ECO:0000256" key="2">
    <source>
        <dbReference type="SAM" id="SignalP"/>
    </source>
</evidence>
<evidence type="ECO:0000313" key="4">
    <source>
        <dbReference type="Proteomes" id="UP000256794"/>
    </source>
</evidence>
<evidence type="ECO:0008006" key="5">
    <source>
        <dbReference type="Google" id="ProtNLM"/>
    </source>
</evidence>
<reference evidence="3 4" key="1">
    <citation type="submission" date="2018-08" db="EMBL/GenBank/DDBJ databases">
        <title>Genomic Encyclopedia of Archaeal and Bacterial Type Strains, Phase II (KMG-II): from individual species to whole genera.</title>
        <authorList>
            <person name="Goeker M."/>
        </authorList>
    </citation>
    <scope>NUCLEOTIDE SEQUENCE [LARGE SCALE GENOMIC DNA]</scope>
    <source>
        <strain evidence="3 4">DSM 582</strain>
    </source>
</reference>